<dbReference type="Proteomes" id="UP001172681">
    <property type="component" value="Unassembled WGS sequence"/>
</dbReference>
<comment type="caution">
    <text evidence="1">The sequence shown here is derived from an EMBL/GenBank/DDBJ whole genome shotgun (WGS) entry which is preliminary data.</text>
</comment>
<dbReference type="SUPFAM" id="SSF56784">
    <property type="entry name" value="HAD-like"/>
    <property type="match status" value="1"/>
</dbReference>
<dbReference type="InterPro" id="IPR036412">
    <property type="entry name" value="HAD-like_sf"/>
</dbReference>
<proteinExistence type="predicted"/>
<dbReference type="GO" id="GO:0043874">
    <property type="term" value="F:acireductone synthase activity"/>
    <property type="evidence" value="ECO:0007669"/>
    <property type="project" value="TreeGrafter"/>
</dbReference>
<keyword evidence="2" id="KW-1185">Reference proteome</keyword>
<sequence>MSVYHDSTHRGAFQDLLDHSGTPAISTDEYKMEVLDVALSSTGELTGPSLGFTTTSMLVKSHAPALRVIFAPLDYPNAGTSSTLMALAEHFSIPTTFWYERVQSVTHSFGHEELDNGAFQSWFHFLCKAIEPKHDNILWLRSAYFLRRDKYGLLTLICFGSSKALAERFEGLPQIVWRTVFANPLDLFNVVLADLHRQVDEQLWTLNRYVGDCERYAIDSTVVTSDFDQNWVDLHYIAKNIIHVKEAVDAILRTISHIVRAQTQCGGAGSVEARRTISGLHYSESLFESVDLRAISMEKRMQNVINLFPYALQALPDILRTKWDDPGFVKYRDAFPETARSSPEAFEAHVKDLSERDVKIAYLKNLQGKVVHPKTREHLLSSGQGYLWEEGYKSHVYSTPIYPDVLAAFDSWSSASSADAARKEIAIYSSGSIFAQKLLFQHIKDPAIPDDPKAILDRRDIIKAWFDTTNAGLKHEAGSYVKIAEALEQDQSDILFLSDNVKEIRAALEASMKAVVVDRPGNAPLSEEDRKGLDIIESFEYLDFS</sequence>
<dbReference type="Gene3D" id="1.10.720.60">
    <property type="match status" value="1"/>
</dbReference>
<gene>
    <name evidence="1" type="ORF">H2204_009998</name>
</gene>
<organism evidence="1 2">
    <name type="scientific">Knufia peltigerae</name>
    <dbReference type="NCBI Taxonomy" id="1002370"/>
    <lineage>
        <taxon>Eukaryota</taxon>
        <taxon>Fungi</taxon>
        <taxon>Dikarya</taxon>
        <taxon>Ascomycota</taxon>
        <taxon>Pezizomycotina</taxon>
        <taxon>Eurotiomycetes</taxon>
        <taxon>Chaetothyriomycetidae</taxon>
        <taxon>Chaetothyriales</taxon>
        <taxon>Trichomeriaceae</taxon>
        <taxon>Knufia</taxon>
    </lineage>
</organism>
<evidence type="ECO:0000313" key="2">
    <source>
        <dbReference type="Proteomes" id="UP001172681"/>
    </source>
</evidence>
<evidence type="ECO:0000313" key="1">
    <source>
        <dbReference type="EMBL" id="KAJ9626728.1"/>
    </source>
</evidence>
<dbReference type="EMBL" id="JAPDRN010000081">
    <property type="protein sequence ID" value="KAJ9626728.1"/>
    <property type="molecule type" value="Genomic_DNA"/>
</dbReference>
<dbReference type="Gene3D" id="3.40.50.1000">
    <property type="entry name" value="HAD superfamily/HAD-like"/>
    <property type="match status" value="1"/>
</dbReference>
<accession>A0AA39CUJ1</accession>
<reference evidence="1" key="1">
    <citation type="submission" date="2022-10" db="EMBL/GenBank/DDBJ databases">
        <title>Culturing micro-colonial fungi from biological soil crusts in the Mojave desert and describing Neophaeococcomyces mojavensis, and introducing the new genera and species Taxawa tesnikishii.</title>
        <authorList>
            <person name="Kurbessoian T."/>
            <person name="Stajich J.E."/>
        </authorList>
    </citation>
    <scope>NUCLEOTIDE SEQUENCE</scope>
    <source>
        <strain evidence="1">TK_35</strain>
    </source>
</reference>
<dbReference type="GO" id="GO:0019509">
    <property type="term" value="P:L-methionine salvage from methylthioadenosine"/>
    <property type="evidence" value="ECO:0007669"/>
    <property type="project" value="TreeGrafter"/>
</dbReference>
<protein>
    <submittedName>
        <fullName evidence="1">Uncharacterized protein</fullName>
    </submittedName>
</protein>
<dbReference type="PANTHER" id="PTHR20371">
    <property type="entry name" value="ENOLASE-PHOSPHATASE E1"/>
    <property type="match status" value="1"/>
</dbReference>
<dbReference type="AlphaFoldDB" id="A0AA39CUJ1"/>
<dbReference type="PANTHER" id="PTHR20371:SF1">
    <property type="entry name" value="ENOLASE-PHOSPHATASE E1"/>
    <property type="match status" value="1"/>
</dbReference>
<dbReference type="InterPro" id="IPR023214">
    <property type="entry name" value="HAD_sf"/>
</dbReference>
<name>A0AA39CUJ1_9EURO</name>